<dbReference type="PANTHER" id="PTHR42791">
    <property type="entry name" value="GNAT FAMILY ACETYLTRANSFERASE"/>
    <property type="match status" value="1"/>
</dbReference>
<accession>A0A9P4NI26</accession>
<proteinExistence type="predicted"/>
<dbReference type="AlphaFoldDB" id="A0A9P4NI26"/>
<evidence type="ECO:0000259" key="1">
    <source>
        <dbReference type="PROSITE" id="PS51186"/>
    </source>
</evidence>
<gene>
    <name evidence="2" type="ORF">EJ08DRAFT_653181</name>
</gene>
<dbReference type="PROSITE" id="PS51186">
    <property type="entry name" value="GNAT"/>
    <property type="match status" value="1"/>
</dbReference>
<dbReference type="Gene3D" id="3.40.630.30">
    <property type="match status" value="1"/>
</dbReference>
<name>A0A9P4NI26_9PEZI</name>
<dbReference type="CDD" id="cd04301">
    <property type="entry name" value="NAT_SF"/>
    <property type="match status" value="1"/>
</dbReference>
<dbReference type="Pfam" id="PF00583">
    <property type="entry name" value="Acetyltransf_1"/>
    <property type="match status" value="1"/>
</dbReference>
<feature type="domain" description="N-acetyltransferase" evidence="1">
    <location>
        <begin position="86"/>
        <end position="233"/>
    </location>
</feature>
<dbReference type="Proteomes" id="UP000800235">
    <property type="component" value="Unassembled WGS sequence"/>
</dbReference>
<protein>
    <recommendedName>
        <fullName evidence="1">N-acetyltransferase domain-containing protein</fullName>
    </recommendedName>
</protein>
<dbReference type="PANTHER" id="PTHR42791:SF2">
    <property type="entry name" value="N-ACETYLTRANSFERASE DOMAIN-CONTAINING PROTEIN"/>
    <property type="match status" value="1"/>
</dbReference>
<organism evidence="2 3">
    <name type="scientific">Tothia fuscella</name>
    <dbReference type="NCBI Taxonomy" id="1048955"/>
    <lineage>
        <taxon>Eukaryota</taxon>
        <taxon>Fungi</taxon>
        <taxon>Dikarya</taxon>
        <taxon>Ascomycota</taxon>
        <taxon>Pezizomycotina</taxon>
        <taxon>Dothideomycetes</taxon>
        <taxon>Pleosporomycetidae</taxon>
        <taxon>Venturiales</taxon>
        <taxon>Cylindrosympodiaceae</taxon>
        <taxon>Tothia</taxon>
    </lineage>
</organism>
<dbReference type="InterPro" id="IPR000182">
    <property type="entry name" value="GNAT_dom"/>
</dbReference>
<dbReference type="GO" id="GO:0016747">
    <property type="term" value="F:acyltransferase activity, transferring groups other than amino-acyl groups"/>
    <property type="evidence" value="ECO:0007669"/>
    <property type="project" value="InterPro"/>
</dbReference>
<keyword evidence="3" id="KW-1185">Reference proteome</keyword>
<dbReference type="InterPro" id="IPR052523">
    <property type="entry name" value="Trichothecene_AcTrans"/>
</dbReference>
<dbReference type="InterPro" id="IPR016181">
    <property type="entry name" value="Acyl_CoA_acyltransferase"/>
</dbReference>
<evidence type="ECO:0000313" key="3">
    <source>
        <dbReference type="Proteomes" id="UP000800235"/>
    </source>
</evidence>
<reference evidence="2" key="1">
    <citation type="journal article" date="2020" name="Stud. Mycol.">
        <title>101 Dothideomycetes genomes: a test case for predicting lifestyles and emergence of pathogens.</title>
        <authorList>
            <person name="Haridas S."/>
            <person name="Albert R."/>
            <person name="Binder M."/>
            <person name="Bloem J."/>
            <person name="Labutti K."/>
            <person name="Salamov A."/>
            <person name="Andreopoulos B."/>
            <person name="Baker S."/>
            <person name="Barry K."/>
            <person name="Bills G."/>
            <person name="Bluhm B."/>
            <person name="Cannon C."/>
            <person name="Castanera R."/>
            <person name="Culley D."/>
            <person name="Daum C."/>
            <person name="Ezra D."/>
            <person name="Gonzalez J."/>
            <person name="Henrissat B."/>
            <person name="Kuo A."/>
            <person name="Liang C."/>
            <person name="Lipzen A."/>
            <person name="Lutzoni F."/>
            <person name="Magnuson J."/>
            <person name="Mondo S."/>
            <person name="Nolan M."/>
            <person name="Ohm R."/>
            <person name="Pangilinan J."/>
            <person name="Park H.-J."/>
            <person name="Ramirez L."/>
            <person name="Alfaro M."/>
            <person name="Sun H."/>
            <person name="Tritt A."/>
            <person name="Yoshinaga Y."/>
            <person name="Zwiers L.-H."/>
            <person name="Turgeon B."/>
            <person name="Goodwin S."/>
            <person name="Spatafora J."/>
            <person name="Crous P."/>
            <person name="Grigoriev I."/>
        </authorList>
    </citation>
    <scope>NUCLEOTIDE SEQUENCE</scope>
    <source>
        <strain evidence="2">CBS 130266</strain>
    </source>
</reference>
<comment type="caution">
    <text evidence="2">The sequence shown here is derived from an EMBL/GenBank/DDBJ whole genome shotgun (WGS) entry which is preliminary data.</text>
</comment>
<dbReference type="SUPFAM" id="SSF55729">
    <property type="entry name" value="Acyl-CoA N-acyltransferases (Nat)"/>
    <property type="match status" value="1"/>
</dbReference>
<dbReference type="OrthoDB" id="2832510at2759"/>
<evidence type="ECO:0000313" key="2">
    <source>
        <dbReference type="EMBL" id="KAF2422400.1"/>
    </source>
</evidence>
<dbReference type="EMBL" id="MU007091">
    <property type="protein sequence ID" value="KAF2422400.1"/>
    <property type="molecule type" value="Genomic_DNA"/>
</dbReference>
<sequence length="237" mass="26523">MDIKYTPAATGTSSALIRNIVNCGLLAFDNDALDYALFPRNLRTPENESTIYNYRIERMRKRLENPRWRYILAMTDSDDGDGHAKVVGYAGWLAPLQEKKHQHEEGSSPAGDEEGLSKVAENLPQGMEIEVYKHVMDIIENTKKEVLGKGESKVWYLASLAVDPAFKGRSIASNLVKWGLDQADKDQVPAYLESTPAAVGVYERLGFESVKKVRVLKGNEDHILAVMIRKPKVTTET</sequence>